<keyword evidence="3" id="KW-1185">Reference proteome</keyword>
<feature type="compositionally biased region" description="Low complexity" evidence="1">
    <location>
        <begin position="1"/>
        <end position="12"/>
    </location>
</feature>
<name>A0ABY6GZ50_9GAMM</name>
<dbReference type="RefSeq" id="WP_262600835.1">
    <property type="nucleotide sequence ID" value="NZ_CP103300.1"/>
</dbReference>
<feature type="region of interest" description="Disordered" evidence="1">
    <location>
        <begin position="222"/>
        <end position="298"/>
    </location>
</feature>
<dbReference type="Proteomes" id="UP001163255">
    <property type="component" value="Chromosome"/>
</dbReference>
<gene>
    <name evidence="2" type="ORF">NX720_09220</name>
</gene>
<evidence type="ECO:0000313" key="2">
    <source>
        <dbReference type="EMBL" id="UYM18066.1"/>
    </source>
</evidence>
<organism evidence="2 3">
    <name type="scientific">Endozoicomonas euniceicola</name>
    <dbReference type="NCBI Taxonomy" id="1234143"/>
    <lineage>
        <taxon>Bacteria</taxon>
        <taxon>Pseudomonadati</taxon>
        <taxon>Pseudomonadota</taxon>
        <taxon>Gammaproteobacteria</taxon>
        <taxon>Oceanospirillales</taxon>
        <taxon>Endozoicomonadaceae</taxon>
        <taxon>Endozoicomonas</taxon>
    </lineage>
</organism>
<sequence length="557" mass="59466">MSSNDSSSVGSSPYTAGGSLTPPPSPPSGVKDGEEVTPVPVKSSFPPPPPSAFQPSRKSIADRALSAVPPAINVNAPQRAIQNFTNQAQEVRELKAQVNFVSSIPVLLQQLEKPGQNSVNTPFFILVNDGGKKVQLIPPGPELLSNPEKHQALKANLTDQLKAIEQHYKGSRGTALGEKALGAEARLEVCRSELEQAGIPEPEIPYIPIMFAFSSLLNATPSTQPASAIPGNSTIEDGEFVLLPDPPAQPEPFNPGTDDPAKRILPDDFDPSELSQHRLRKTPKAEPPSVSPTEVAKEFRPNGQGLEKVTRTFLLPNPSTGYANIYPSSSEGTARDNTASVNSGHPDLAVGHGGINREFANQIPGAASYQKVHEHMVGKAGAEGGFVTFEPDSLPGRHSALVGAAIYRPTNATDNTGTIFIDVFNKSPGKGKANDAMIYAVAPNGADGSYPDSEDGKRQWLLDIKRFSNNILTAQNNWNINAEGKSLPVLPVLRSPMIGGGFFIHPGVDRNELAAAIQAGFDEALADAEKVTIKEIQFEETAEQYFHNVQPVKGKKE</sequence>
<accession>A0ABY6GZ50</accession>
<reference evidence="2" key="1">
    <citation type="submission" date="2022-10" db="EMBL/GenBank/DDBJ databases">
        <title>Completed Genome Sequence of two octocoral isolated bacterium, Endozoicomonas euniceicola EF212T and Endozoicomonas gorgoniicola PS125T.</title>
        <authorList>
            <person name="Chiou Y.-J."/>
            <person name="Chen Y.-H."/>
        </authorList>
    </citation>
    <scope>NUCLEOTIDE SEQUENCE</scope>
    <source>
        <strain evidence="2">EF212</strain>
    </source>
</reference>
<evidence type="ECO:0000256" key="1">
    <source>
        <dbReference type="SAM" id="MobiDB-lite"/>
    </source>
</evidence>
<proteinExistence type="predicted"/>
<evidence type="ECO:0000313" key="3">
    <source>
        <dbReference type="Proteomes" id="UP001163255"/>
    </source>
</evidence>
<feature type="compositionally biased region" description="Pro residues" evidence="1">
    <location>
        <begin position="244"/>
        <end position="253"/>
    </location>
</feature>
<protein>
    <submittedName>
        <fullName evidence="2">Uncharacterized protein</fullName>
    </submittedName>
</protein>
<feature type="region of interest" description="Disordered" evidence="1">
    <location>
        <begin position="1"/>
        <end position="58"/>
    </location>
</feature>
<dbReference type="EMBL" id="CP103300">
    <property type="protein sequence ID" value="UYM18066.1"/>
    <property type="molecule type" value="Genomic_DNA"/>
</dbReference>
<feature type="compositionally biased region" description="Polar residues" evidence="1">
    <location>
        <begin position="222"/>
        <end position="235"/>
    </location>
</feature>